<dbReference type="Gene3D" id="3.40.50.1820">
    <property type="entry name" value="alpha/beta hydrolase"/>
    <property type="match status" value="1"/>
</dbReference>
<accession>A0A1B2AFT0</accession>
<proteinExistence type="inferred from homology"/>
<dbReference type="OrthoDB" id="9798884at2"/>
<gene>
    <name evidence="6" type="primary">ytpA</name>
    <name evidence="6" type="ORF">A6F68_02504</name>
</gene>
<name>A0A1B2AFT0_9SPHN</name>
<evidence type="ECO:0000256" key="1">
    <source>
        <dbReference type="ARBA" id="ARBA00001613"/>
    </source>
</evidence>
<dbReference type="SUPFAM" id="SSF53474">
    <property type="entry name" value="alpha/beta-Hydrolases"/>
    <property type="match status" value="1"/>
</dbReference>
<protein>
    <recommendedName>
        <fullName evidence="4">Monoacylglycerol lipase</fullName>
        <ecNumber evidence="3">3.1.1.23</ecNumber>
    </recommendedName>
</protein>
<reference evidence="6 7" key="1">
    <citation type="submission" date="2016-07" db="EMBL/GenBank/DDBJ databases">
        <title>Complete genome sequence of Altererythrobacter dongtanensis KCTC 22672, a type strain with esterase isolated from tidal flat.</title>
        <authorList>
            <person name="Cheng H."/>
            <person name="Wu Y.-H."/>
            <person name="Zhou P."/>
            <person name="Huo Y.-Y."/>
            <person name="Wang C.-S."/>
            <person name="Xu X.-W."/>
        </authorList>
    </citation>
    <scope>NUCLEOTIDE SEQUENCE [LARGE SCALE GENOMIC DNA]</scope>
    <source>
        <strain evidence="6 7">KCTC 22672</strain>
    </source>
</reference>
<feature type="domain" description="Serine aminopeptidase S33" evidence="5">
    <location>
        <begin position="25"/>
        <end position="259"/>
    </location>
</feature>
<dbReference type="Pfam" id="PF12146">
    <property type="entry name" value="Hydrolase_4"/>
    <property type="match status" value="1"/>
</dbReference>
<dbReference type="RefSeq" id="WP_067680608.1">
    <property type="nucleotide sequence ID" value="NZ_CP016591.1"/>
</dbReference>
<comment type="catalytic activity">
    <reaction evidence="1">
        <text>Hydrolyzes glycerol monoesters of long-chain fatty acids.</text>
        <dbReference type="EC" id="3.1.1.23"/>
    </reaction>
</comment>
<evidence type="ECO:0000256" key="3">
    <source>
        <dbReference type="ARBA" id="ARBA00013254"/>
    </source>
</evidence>
<organism evidence="6 7">
    <name type="scientific">Tsuneonella dongtanensis</name>
    <dbReference type="NCBI Taxonomy" id="692370"/>
    <lineage>
        <taxon>Bacteria</taxon>
        <taxon>Pseudomonadati</taxon>
        <taxon>Pseudomonadota</taxon>
        <taxon>Alphaproteobacteria</taxon>
        <taxon>Sphingomonadales</taxon>
        <taxon>Erythrobacteraceae</taxon>
        <taxon>Tsuneonella</taxon>
    </lineage>
</organism>
<sequence>MQHIEWSVTGHGGLSLHAQGWLPEQSPRDVIVISHGYAEHGGRYGNLVERLVPQGYALYAIDHRGHGRSQGTRALVDRMAWVIEDLHRFVGEVRARHDGQRVKLLGHSMGGNVAFGYALRWPEDLSGLVLSGPLIGGSVPAVQRWVLSLLSAVAPNTGMIALPPEAVSRDPAVVRAYIDDPLVTTGKVAARTAHEMFTSVAGYRERAPAMKVPVLVQHGEADALVPLKGVRPVVDTIGAADKTVITYPGLYHEIYNEPEKDAVIAVLSRWLEAHPASG</sequence>
<dbReference type="InterPro" id="IPR000073">
    <property type="entry name" value="AB_hydrolase_1"/>
</dbReference>
<evidence type="ECO:0000313" key="7">
    <source>
        <dbReference type="Proteomes" id="UP000092932"/>
    </source>
</evidence>
<dbReference type="InterPro" id="IPR022742">
    <property type="entry name" value="Hydrolase_4"/>
</dbReference>
<dbReference type="STRING" id="692370.A6F68_02504"/>
<dbReference type="EMBL" id="CP016591">
    <property type="protein sequence ID" value="ANY21000.1"/>
    <property type="molecule type" value="Genomic_DNA"/>
</dbReference>
<evidence type="ECO:0000256" key="2">
    <source>
        <dbReference type="ARBA" id="ARBA00008645"/>
    </source>
</evidence>
<evidence type="ECO:0000313" key="6">
    <source>
        <dbReference type="EMBL" id="ANY21000.1"/>
    </source>
</evidence>
<dbReference type="PRINTS" id="PR00111">
    <property type="entry name" value="ABHYDROLASE"/>
</dbReference>
<dbReference type="InterPro" id="IPR029058">
    <property type="entry name" value="AB_hydrolase_fold"/>
</dbReference>
<keyword evidence="7" id="KW-1185">Reference proteome</keyword>
<dbReference type="Proteomes" id="UP000092932">
    <property type="component" value="Chromosome"/>
</dbReference>
<dbReference type="EC" id="3.1.1.23" evidence="3"/>
<dbReference type="FunFam" id="3.40.50.1820:FF:000117">
    <property type="entry name" value="Monoglyceride lipase, putative"/>
    <property type="match status" value="1"/>
</dbReference>
<comment type="similarity">
    <text evidence="2">Belongs to the AB hydrolase superfamily.</text>
</comment>
<dbReference type="KEGG" id="ado:A6F68_02504"/>
<keyword evidence="6" id="KW-0378">Hydrolase</keyword>
<dbReference type="GO" id="GO:0047372">
    <property type="term" value="F:monoacylglycerol lipase activity"/>
    <property type="evidence" value="ECO:0007669"/>
    <property type="project" value="UniProtKB-EC"/>
</dbReference>
<dbReference type="InterPro" id="IPR051044">
    <property type="entry name" value="MAG_DAG_Lipase"/>
</dbReference>
<dbReference type="PANTHER" id="PTHR11614">
    <property type="entry name" value="PHOSPHOLIPASE-RELATED"/>
    <property type="match status" value="1"/>
</dbReference>
<evidence type="ECO:0000256" key="4">
    <source>
        <dbReference type="ARBA" id="ARBA00071261"/>
    </source>
</evidence>
<evidence type="ECO:0000259" key="5">
    <source>
        <dbReference type="Pfam" id="PF12146"/>
    </source>
</evidence>
<dbReference type="AlphaFoldDB" id="A0A1B2AFT0"/>